<organism evidence="2 3">
    <name type="scientific">Linum tenue</name>
    <dbReference type="NCBI Taxonomy" id="586396"/>
    <lineage>
        <taxon>Eukaryota</taxon>
        <taxon>Viridiplantae</taxon>
        <taxon>Streptophyta</taxon>
        <taxon>Embryophyta</taxon>
        <taxon>Tracheophyta</taxon>
        <taxon>Spermatophyta</taxon>
        <taxon>Magnoliopsida</taxon>
        <taxon>eudicotyledons</taxon>
        <taxon>Gunneridae</taxon>
        <taxon>Pentapetalae</taxon>
        <taxon>rosids</taxon>
        <taxon>fabids</taxon>
        <taxon>Malpighiales</taxon>
        <taxon>Linaceae</taxon>
        <taxon>Linum</taxon>
    </lineage>
</organism>
<sequence length="78" mass="8502">MIQNHPRTDPDTKPIPRNTIITIAASSASEPGTDFGARIIRTLVRYPFVTPSMNVRTTTGTSDLSHLVGPWRQAANKG</sequence>
<feature type="region of interest" description="Disordered" evidence="1">
    <location>
        <begin position="54"/>
        <end position="78"/>
    </location>
</feature>
<proteinExistence type="predicted"/>
<gene>
    <name evidence="2" type="ORF">LITE_LOCUS51950</name>
</gene>
<dbReference type="Proteomes" id="UP001154282">
    <property type="component" value="Unassembled WGS sequence"/>
</dbReference>
<evidence type="ECO:0000313" key="2">
    <source>
        <dbReference type="EMBL" id="CAI0629265.1"/>
    </source>
</evidence>
<dbReference type="AlphaFoldDB" id="A0AAV0S8R6"/>
<evidence type="ECO:0000313" key="3">
    <source>
        <dbReference type="Proteomes" id="UP001154282"/>
    </source>
</evidence>
<keyword evidence="3" id="KW-1185">Reference proteome</keyword>
<accession>A0AAV0S8R6</accession>
<reference evidence="2" key="1">
    <citation type="submission" date="2022-08" db="EMBL/GenBank/DDBJ databases">
        <authorList>
            <person name="Gutierrez-Valencia J."/>
        </authorList>
    </citation>
    <scope>NUCLEOTIDE SEQUENCE</scope>
</reference>
<protein>
    <submittedName>
        <fullName evidence="2">Uncharacterized protein</fullName>
    </submittedName>
</protein>
<name>A0AAV0S8R6_9ROSI</name>
<dbReference type="EMBL" id="CAMGYJ010000011">
    <property type="protein sequence ID" value="CAI0629265.1"/>
    <property type="molecule type" value="Genomic_DNA"/>
</dbReference>
<evidence type="ECO:0000256" key="1">
    <source>
        <dbReference type="SAM" id="MobiDB-lite"/>
    </source>
</evidence>
<comment type="caution">
    <text evidence="2">The sequence shown here is derived from an EMBL/GenBank/DDBJ whole genome shotgun (WGS) entry which is preliminary data.</text>
</comment>
<feature type="compositionally biased region" description="Polar residues" evidence="1">
    <location>
        <begin position="54"/>
        <end position="64"/>
    </location>
</feature>